<organism evidence="1">
    <name type="scientific">Hexamita inflata</name>
    <dbReference type="NCBI Taxonomy" id="28002"/>
    <lineage>
        <taxon>Eukaryota</taxon>
        <taxon>Metamonada</taxon>
        <taxon>Diplomonadida</taxon>
        <taxon>Hexamitidae</taxon>
        <taxon>Hexamitinae</taxon>
        <taxon>Hexamita</taxon>
    </lineage>
</organism>
<accession>A0AA86PTZ8</accession>
<reference evidence="2 3" key="2">
    <citation type="submission" date="2024-07" db="EMBL/GenBank/DDBJ databases">
        <authorList>
            <person name="Akdeniz Z."/>
        </authorList>
    </citation>
    <scope>NUCLEOTIDE SEQUENCE [LARGE SCALE GENOMIC DNA]</scope>
</reference>
<dbReference type="Proteomes" id="UP001642409">
    <property type="component" value="Unassembled WGS sequence"/>
</dbReference>
<name>A0AA86PTZ8_9EUKA</name>
<dbReference type="EMBL" id="CAXDID020000464">
    <property type="protein sequence ID" value="CAL6094191.1"/>
    <property type="molecule type" value="Genomic_DNA"/>
</dbReference>
<gene>
    <name evidence="1" type="ORF">HINF_LOCUS28537</name>
    <name evidence="2" type="ORF">HINF_LOCUS67351</name>
</gene>
<sequence length="285" mass="32813">MINEYISTRKTTGTLRNGTHLSFHRTLSSRLFCVSFVSTHTHSCPLARFAQLYFVLLELRVNSLILESHKLTAETNTSTALVCPKHAVLSLSVLTCISVVAGSFCWRQSSSFVSVCVRTLVKYAINTYLYNCHKMKLEQLYSESSSERFAFGMGSSGCGIQDPRVSEKLVPSRLRETGNIFHYFRLLRLLDFWKESQTSQLLRERAGQHESIMINEYISTRWLYRTLRIGTHLSFHWTLSSRLFWVSFVSTCTHSCPLVRLTQLYFILLALRVSNLIFESHQRDG</sequence>
<dbReference type="AlphaFoldDB" id="A0AA86PTZ8"/>
<dbReference type="EMBL" id="CATOUU010000684">
    <property type="protein sequence ID" value="CAI9940892.1"/>
    <property type="molecule type" value="Genomic_DNA"/>
</dbReference>
<reference evidence="1" key="1">
    <citation type="submission" date="2023-06" db="EMBL/GenBank/DDBJ databases">
        <authorList>
            <person name="Kurt Z."/>
        </authorList>
    </citation>
    <scope>NUCLEOTIDE SEQUENCE</scope>
</reference>
<evidence type="ECO:0000313" key="3">
    <source>
        <dbReference type="Proteomes" id="UP001642409"/>
    </source>
</evidence>
<proteinExistence type="predicted"/>
<protein>
    <submittedName>
        <fullName evidence="2">Hypothetical_protein</fullName>
    </submittedName>
</protein>
<evidence type="ECO:0000313" key="2">
    <source>
        <dbReference type="EMBL" id="CAL6094191.1"/>
    </source>
</evidence>
<comment type="caution">
    <text evidence="1">The sequence shown here is derived from an EMBL/GenBank/DDBJ whole genome shotgun (WGS) entry which is preliminary data.</text>
</comment>
<evidence type="ECO:0000313" key="1">
    <source>
        <dbReference type="EMBL" id="CAI9940892.1"/>
    </source>
</evidence>
<keyword evidence="3" id="KW-1185">Reference proteome</keyword>